<reference evidence="3 4" key="1">
    <citation type="submission" date="2023-08" db="EMBL/GenBank/DDBJ databases">
        <title>Black Yeasts Isolated from many extreme environments.</title>
        <authorList>
            <person name="Coleine C."/>
            <person name="Stajich J.E."/>
            <person name="Selbmann L."/>
        </authorList>
    </citation>
    <scope>NUCLEOTIDE SEQUENCE [LARGE SCALE GENOMIC DNA]</scope>
    <source>
        <strain evidence="3 4">CCFEE 5910</strain>
    </source>
</reference>
<protein>
    <recommendedName>
        <fullName evidence="5">M protein, serotype 2.1</fullName>
    </recommendedName>
</protein>
<feature type="coiled-coil region" evidence="1">
    <location>
        <begin position="59"/>
        <end position="104"/>
    </location>
</feature>
<feature type="region of interest" description="Disordered" evidence="2">
    <location>
        <begin position="420"/>
        <end position="449"/>
    </location>
</feature>
<feature type="region of interest" description="Disordered" evidence="2">
    <location>
        <begin position="465"/>
        <end position="581"/>
    </location>
</feature>
<feature type="coiled-coil region" evidence="1">
    <location>
        <begin position="197"/>
        <end position="256"/>
    </location>
</feature>
<gene>
    <name evidence="3" type="ORF">LTR05_006196</name>
</gene>
<dbReference type="EMBL" id="JAVRRJ010000006">
    <property type="protein sequence ID" value="KAK5083692.1"/>
    <property type="molecule type" value="Genomic_DNA"/>
</dbReference>
<evidence type="ECO:0008006" key="5">
    <source>
        <dbReference type="Google" id="ProtNLM"/>
    </source>
</evidence>
<keyword evidence="1" id="KW-0175">Coiled coil</keyword>
<feature type="compositionally biased region" description="Low complexity" evidence="2">
    <location>
        <begin position="508"/>
        <end position="537"/>
    </location>
</feature>
<feature type="compositionally biased region" description="Polar residues" evidence="2">
    <location>
        <begin position="473"/>
        <end position="489"/>
    </location>
</feature>
<feature type="compositionally biased region" description="Polar residues" evidence="2">
    <location>
        <begin position="420"/>
        <end position="432"/>
    </location>
</feature>
<feature type="region of interest" description="Disordered" evidence="2">
    <location>
        <begin position="177"/>
        <end position="197"/>
    </location>
</feature>
<evidence type="ECO:0000256" key="1">
    <source>
        <dbReference type="SAM" id="Coils"/>
    </source>
</evidence>
<evidence type="ECO:0000313" key="3">
    <source>
        <dbReference type="EMBL" id="KAK5083692.1"/>
    </source>
</evidence>
<evidence type="ECO:0000313" key="4">
    <source>
        <dbReference type="Proteomes" id="UP001309876"/>
    </source>
</evidence>
<name>A0AAN7SWX2_9EURO</name>
<organism evidence="3 4">
    <name type="scientific">Lithohypha guttulata</name>
    <dbReference type="NCBI Taxonomy" id="1690604"/>
    <lineage>
        <taxon>Eukaryota</taxon>
        <taxon>Fungi</taxon>
        <taxon>Dikarya</taxon>
        <taxon>Ascomycota</taxon>
        <taxon>Pezizomycotina</taxon>
        <taxon>Eurotiomycetes</taxon>
        <taxon>Chaetothyriomycetidae</taxon>
        <taxon>Chaetothyriales</taxon>
        <taxon>Trichomeriaceae</taxon>
        <taxon>Lithohypha</taxon>
    </lineage>
</organism>
<dbReference type="AlphaFoldDB" id="A0AAN7SWX2"/>
<dbReference type="Proteomes" id="UP001309876">
    <property type="component" value="Unassembled WGS sequence"/>
</dbReference>
<dbReference type="PANTHER" id="PTHR38120:SF1">
    <property type="entry name" value="M PROTEIN, SEROTYPE 2.1"/>
    <property type="match status" value="1"/>
</dbReference>
<sequence length="596" mass="65402">MATPPPGRPLSNTSNMTPRTTQGLARNPSLRGRSVRRTPVRSSIGVGDEMDGDEPKDLNAQLIADLKEQVERAEHASEQYRKQLKLLQQRLDDATDQQTVAEEREFAARTQTDKLAAEVKDSARQKRDLVFNFESERNVLLQEKSRASARENELQTTVKRLTDMLQAKNVEKANIVRTHPSSEEDLQSAPQTSSSNQEELLQVLQEKEAAIDALRLELADVHFKVAEQEHMGDGNLQTLEKQLSDVKMQNARLVEENDSFQMLLSEKTLKGDFMHDTHSESGGMSSLAEELESIGENDEISMEQYKKLEADLKSVREEKKALTLYVDKIIGRLLQHDDLMHIITGKDADENIPPPPPKPVVKEKPLPLAPAALISGPAADAPTTPTVVGGFLSRAKSVVSRAPAARGARPMSFMQAATVSTPTANENPQTAPSVPINRGHRRARSDQMQPPDLGAAAVVQHVNKGSPLRTASGGPTTGISPLQRAQTSYFAPPSRSETIRAPSQSGTAEPSSSANSVNSGESYGRQSTEATSAQTSTHTRDRESMAPPVTAGVMKQSQLRPLRLVQNQDEEERKKANRQSWMGNWFNRGSIDASQS</sequence>
<comment type="caution">
    <text evidence="3">The sequence shown here is derived from an EMBL/GenBank/DDBJ whole genome shotgun (WGS) entry which is preliminary data.</text>
</comment>
<proteinExistence type="predicted"/>
<feature type="region of interest" description="Disordered" evidence="2">
    <location>
        <begin position="1"/>
        <end position="55"/>
    </location>
</feature>
<feature type="compositionally biased region" description="Polar residues" evidence="2">
    <location>
        <begin position="10"/>
        <end position="24"/>
    </location>
</feature>
<keyword evidence="4" id="KW-1185">Reference proteome</keyword>
<evidence type="ECO:0000256" key="2">
    <source>
        <dbReference type="SAM" id="MobiDB-lite"/>
    </source>
</evidence>
<accession>A0AAN7SWX2</accession>
<dbReference type="PANTHER" id="PTHR38120">
    <property type="entry name" value="EXPRESSED PROTEIN"/>
    <property type="match status" value="1"/>
</dbReference>